<feature type="compositionally biased region" description="Low complexity" evidence="1">
    <location>
        <begin position="218"/>
        <end position="235"/>
    </location>
</feature>
<feature type="compositionally biased region" description="Polar residues" evidence="1">
    <location>
        <begin position="52"/>
        <end position="74"/>
    </location>
</feature>
<reference evidence="2" key="1">
    <citation type="journal article" date="2020" name="Stud. Mycol.">
        <title>101 Dothideomycetes genomes: a test case for predicting lifestyles and emergence of pathogens.</title>
        <authorList>
            <person name="Haridas S."/>
            <person name="Albert R."/>
            <person name="Binder M."/>
            <person name="Bloem J."/>
            <person name="Labutti K."/>
            <person name="Salamov A."/>
            <person name="Andreopoulos B."/>
            <person name="Baker S."/>
            <person name="Barry K."/>
            <person name="Bills G."/>
            <person name="Bluhm B."/>
            <person name="Cannon C."/>
            <person name="Castanera R."/>
            <person name="Culley D."/>
            <person name="Daum C."/>
            <person name="Ezra D."/>
            <person name="Gonzalez J."/>
            <person name="Henrissat B."/>
            <person name="Kuo A."/>
            <person name="Liang C."/>
            <person name="Lipzen A."/>
            <person name="Lutzoni F."/>
            <person name="Magnuson J."/>
            <person name="Mondo S."/>
            <person name="Nolan M."/>
            <person name="Ohm R."/>
            <person name="Pangilinan J."/>
            <person name="Park H.-J."/>
            <person name="Ramirez L."/>
            <person name="Alfaro M."/>
            <person name="Sun H."/>
            <person name="Tritt A."/>
            <person name="Yoshinaga Y."/>
            <person name="Zwiers L.-H."/>
            <person name="Turgeon B."/>
            <person name="Goodwin S."/>
            <person name="Spatafora J."/>
            <person name="Crous P."/>
            <person name="Grigoriev I."/>
        </authorList>
    </citation>
    <scope>NUCLEOTIDE SEQUENCE</scope>
    <source>
        <strain evidence="2">CBS 627.86</strain>
    </source>
</reference>
<feature type="region of interest" description="Disordered" evidence="1">
    <location>
        <begin position="1"/>
        <end position="91"/>
    </location>
</feature>
<sequence>MMLPEKALLPASSYGYPSPSPSSPANPAPDPDPGLTSPPRELKHQKWPPAAPNSSTIPPSATYTYTLSNGENLQDSSSSSASATDNTNTNTSFEQAPAYISAHGDAEIWCQTRVLPVPVAKERWGPFAGTETRLLPAFYRAEKDGAGVEEGYEIPAKRMITLPLPAIKTAMSRTSGAGKEGEDEAKEKENGKEREKEKEKEKEKENANTKAKGKHSVPRPTSSASTSTSSPANASKLTPTSTSKKANETEKATSTSSSSTPTANAKPNANAASSSNASTTLPTKRKWTSNPNPPTRTARSALLNTYIGGELCVTMPKAPGYAKMKATKAHYYSSPTFSSLSSSCFSKDRKEEKKKREEELQRRQVPLPKGVRAKMPSGGEAQGEEERMMCALETRGGVVELGRYA</sequence>
<feature type="compositionally biased region" description="Low complexity" evidence="1">
    <location>
        <begin position="252"/>
        <end position="282"/>
    </location>
</feature>
<proteinExistence type="predicted"/>
<gene>
    <name evidence="2" type="ORF">BDV96DRAFT_602196</name>
</gene>
<feature type="region of interest" description="Disordered" evidence="1">
    <location>
        <begin position="333"/>
        <end position="386"/>
    </location>
</feature>
<dbReference type="Proteomes" id="UP000799770">
    <property type="component" value="Unassembled WGS sequence"/>
</dbReference>
<feature type="compositionally biased region" description="Basic and acidic residues" evidence="1">
    <location>
        <begin position="346"/>
        <end position="362"/>
    </location>
</feature>
<feature type="compositionally biased region" description="Pro residues" evidence="1">
    <location>
        <begin position="18"/>
        <end position="32"/>
    </location>
</feature>
<evidence type="ECO:0000313" key="3">
    <source>
        <dbReference type="Proteomes" id="UP000799770"/>
    </source>
</evidence>
<organism evidence="2 3">
    <name type="scientific">Lophiotrema nucula</name>
    <dbReference type="NCBI Taxonomy" id="690887"/>
    <lineage>
        <taxon>Eukaryota</taxon>
        <taxon>Fungi</taxon>
        <taxon>Dikarya</taxon>
        <taxon>Ascomycota</taxon>
        <taxon>Pezizomycotina</taxon>
        <taxon>Dothideomycetes</taxon>
        <taxon>Pleosporomycetidae</taxon>
        <taxon>Pleosporales</taxon>
        <taxon>Lophiotremataceae</taxon>
        <taxon>Lophiotrema</taxon>
    </lineage>
</organism>
<feature type="compositionally biased region" description="Low complexity" evidence="1">
    <location>
        <begin position="333"/>
        <end position="345"/>
    </location>
</feature>
<feature type="compositionally biased region" description="Basic and acidic residues" evidence="1">
    <location>
        <begin position="185"/>
        <end position="207"/>
    </location>
</feature>
<name>A0A6A5YZE3_9PLEO</name>
<evidence type="ECO:0000313" key="2">
    <source>
        <dbReference type="EMBL" id="KAF2112256.1"/>
    </source>
</evidence>
<protein>
    <submittedName>
        <fullName evidence="2">Uncharacterized protein</fullName>
    </submittedName>
</protein>
<dbReference type="EMBL" id="ML977331">
    <property type="protein sequence ID" value="KAF2112256.1"/>
    <property type="molecule type" value="Genomic_DNA"/>
</dbReference>
<feature type="compositionally biased region" description="Low complexity" evidence="1">
    <location>
        <begin position="75"/>
        <end position="91"/>
    </location>
</feature>
<dbReference type="AlphaFoldDB" id="A0A6A5YZE3"/>
<accession>A0A6A5YZE3</accession>
<keyword evidence="3" id="KW-1185">Reference proteome</keyword>
<evidence type="ECO:0000256" key="1">
    <source>
        <dbReference type="SAM" id="MobiDB-lite"/>
    </source>
</evidence>
<feature type="region of interest" description="Disordered" evidence="1">
    <location>
        <begin position="172"/>
        <end position="301"/>
    </location>
</feature>